<dbReference type="InterPro" id="IPR059093">
    <property type="entry name" value="HA_Alsin"/>
</dbReference>
<dbReference type="AlphaFoldDB" id="A0A2R2MMC7"/>
<accession>A0A2R2MMC7</accession>
<dbReference type="OrthoDB" id="284854at2759"/>
<dbReference type="GO" id="GO:0016197">
    <property type="term" value="P:endosomal transport"/>
    <property type="evidence" value="ECO:0007669"/>
    <property type="project" value="TreeGrafter"/>
</dbReference>
<dbReference type="KEGG" id="lak:112041868"/>
<dbReference type="Gene3D" id="2.20.110.10">
    <property type="entry name" value="Histone H3 K4-specific methyltransferase SET7/9 N-terminal domain"/>
    <property type="match status" value="1"/>
</dbReference>
<dbReference type="Pfam" id="PF26202">
    <property type="entry name" value="HA_Alsin"/>
    <property type="match status" value="1"/>
</dbReference>
<proteinExistence type="predicted"/>
<dbReference type="Proteomes" id="UP000085678">
    <property type="component" value="Unplaced"/>
</dbReference>
<dbReference type="GeneID" id="112041868"/>
<reference evidence="3" key="1">
    <citation type="submission" date="2025-08" db="UniProtKB">
        <authorList>
            <consortium name="RefSeq"/>
        </authorList>
    </citation>
    <scope>IDENTIFICATION</scope>
    <source>
        <tissue evidence="3">Gonads</tissue>
    </source>
</reference>
<name>A0A2R2MMC7_LINAN</name>
<dbReference type="GO" id="GO:0005085">
    <property type="term" value="F:guanyl-nucleotide exchange factor activity"/>
    <property type="evidence" value="ECO:0007669"/>
    <property type="project" value="TreeGrafter"/>
</dbReference>
<dbReference type="RefSeq" id="XP_023931378.1">
    <property type="nucleotide sequence ID" value="XM_024075610.1"/>
</dbReference>
<dbReference type="PANTHER" id="PTHR46089">
    <property type="entry name" value="ALSIN HOMOLOG"/>
    <property type="match status" value="1"/>
</dbReference>
<dbReference type="STRING" id="7574.A0A2R2MMC7"/>
<keyword evidence="2" id="KW-1185">Reference proteome</keyword>
<feature type="domain" description="Alsin helical array" evidence="1">
    <location>
        <begin position="166"/>
        <end position="260"/>
    </location>
</feature>
<protein>
    <submittedName>
        <fullName evidence="3">Alsin-like</fullName>
    </submittedName>
</protein>
<dbReference type="InterPro" id="IPR037191">
    <property type="entry name" value="VPS9_dom_sf"/>
</dbReference>
<organism evidence="2 3">
    <name type="scientific">Lingula anatina</name>
    <name type="common">Brachiopod</name>
    <name type="synonym">Lingula unguis</name>
    <dbReference type="NCBI Taxonomy" id="7574"/>
    <lineage>
        <taxon>Eukaryota</taxon>
        <taxon>Metazoa</taxon>
        <taxon>Spiralia</taxon>
        <taxon>Lophotrochozoa</taxon>
        <taxon>Brachiopoda</taxon>
        <taxon>Linguliformea</taxon>
        <taxon>Lingulata</taxon>
        <taxon>Lingulida</taxon>
        <taxon>Linguloidea</taxon>
        <taxon>Lingulidae</taxon>
        <taxon>Lingula</taxon>
    </lineage>
</organism>
<dbReference type="SUPFAM" id="SSF82185">
    <property type="entry name" value="Histone H3 K4-specific methyltransferase SET7/9 N-terminal domain"/>
    <property type="match status" value="1"/>
</dbReference>
<evidence type="ECO:0000313" key="3">
    <source>
        <dbReference type="RefSeq" id="XP_023931378.1"/>
    </source>
</evidence>
<gene>
    <name evidence="3" type="primary">LOC112041868</name>
</gene>
<dbReference type="InterPro" id="IPR051984">
    <property type="entry name" value="Alsin"/>
</dbReference>
<dbReference type="GO" id="GO:0031267">
    <property type="term" value="F:small GTPase binding"/>
    <property type="evidence" value="ECO:0007669"/>
    <property type="project" value="TreeGrafter"/>
</dbReference>
<sequence>MGMWHDDLCSGSGVLVTLDGLYYEGNWIQNRLSGVGLMITEDNIWYEGEFYGSSLLYGKGTMTLPNSDKFVGSFNGAFTDGVKISGNFYKAINPERRSVQQQPSVSNPESFGKHSVPADQKWKQIFSLCESLLGGPTAPATKAWEAVAVMVSAGKRTVKKDKARYRSGSSDDLEKIPPYNRGAMTIDYYKQIQEYLRKAFEVCFHPLGKLMEGLVDVFRATYVGVGAHSRLLHHARDEVNSFVKRTYNIIRMLFPDLPSSSRPMYIHHTDCPSPVSEEEDDKGEVITPSSLLHPLLLPKIYPPLFTLYALHNEKEDEKYWDRLQRFNKQGDVALLAYLGVDQKFWLIDESLLLEKRQ</sequence>
<dbReference type="PANTHER" id="PTHR46089:SF2">
    <property type="entry name" value="ALSIN HOMOLOG"/>
    <property type="match status" value="1"/>
</dbReference>
<feature type="non-terminal residue" evidence="3">
    <location>
        <position position="357"/>
    </location>
</feature>
<evidence type="ECO:0000313" key="2">
    <source>
        <dbReference type="Proteomes" id="UP000085678"/>
    </source>
</evidence>
<dbReference type="GO" id="GO:0005737">
    <property type="term" value="C:cytoplasm"/>
    <property type="evidence" value="ECO:0007669"/>
    <property type="project" value="TreeGrafter"/>
</dbReference>
<evidence type="ECO:0000259" key="1">
    <source>
        <dbReference type="Pfam" id="PF26202"/>
    </source>
</evidence>
<dbReference type="InParanoid" id="A0A2R2MMC7"/>
<dbReference type="SUPFAM" id="SSF109993">
    <property type="entry name" value="VPS9 domain"/>
    <property type="match status" value="1"/>
</dbReference>